<proteinExistence type="predicted"/>
<dbReference type="Proteomes" id="UP000612746">
    <property type="component" value="Unassembled WGS sequence"/>
</dbReference>
<gene>
    <name evidence="2" type="ORF">INT44_003342</name>
</gene>
<evidence type="ECO:0000313" key="3">
    <source>
        <dbReference type="Proteomes" id="UP000612746"/>
    </source>
</evidence>
<dbReference type="AlphaFoldDB" id="A0A8H7PUV8"/>
<reference evidence="2" key="1">
    <citation type="submission" date="2020-12" db="EMBL/GenBank/DDBJ databases">
        <title>Metabolic potential, ecology and presence of endohyphal bacteria is reflected in genomic diversity of Mucoromycotina.</title>
        <authorList>
            <person name="Muszewska A."/>
            <person name="Okrasinska A."/>
            <person name="Steczkiewicz K."/>
            <person name="Drgas O."/>
            <person name="Orlowska M."/>
            <person name="Perlinska-Lenart U."/>
            <person name="Aleksandrzak-Piekarczyk T."/>
            <person name="Szatraj K."/>
            <person name="Zielenkiewicz U."/>
            <person name="Pilsyk S."/>
            <person name="Malc E."/>
            <person name="Mieczkowski P."/>
            <person name="Kruszewska J.S."/>
            <person name="Biernat P."/>
            <person name="Pawlowska J."/>
        </authorList>
    </citation>
    <scope>NUCLEOTIDE SEQUENCE</scope>
    <source>
        <strain evidence="2">WA0000051536</strain>
    </source>
</reference>
<evidence type="ECO:0000256" key="1">
    <source>
        <dbReference type="SAM" id="MobiDB-lite"/>
    </source>
</evidence>
<name>A0A8H7PUV8_9FUNG</name>
<protein>
    <submittedName>
        <fullName evidence="2">Uncharacterized protein</fullName>
    </submittedName>
</protein>
<feature type="region of interest" description="Disordered" evidence="1">
    <location>
        <begin position="213"/>
        <end position="254"/>
    </location>
</feature>
<accession>A0A8H7PUV8</accession>
<organism evidence="2 3">
    <name type="scientific">Umbelopsis vinacea</name>
    <dbReference type="NCBI Taxonomy" id="44442"/>
    <lineage>
        <taxon>Eukaryota</taxon>
        <taxon>Fungi</taxon>
        <taxon>Fungi incertae sedis</taxon>
        <taxon>Mucoromycota</taxon>
        <taxon>Mucoromycotina</taxon>
        <taxon>Umbelopsidomycetes</taxon>
        <taxon>Umbelopsidales</taxon>
        <taxon>Umbelopsidaceae</taxon>
        <taxon>Umbelopsis</taxon>
    </lineage>
</organism>
<feature type="compositionally biased region" description="Polar residues" evidence="1">
    <location>
        <begin position="162"/>
        <end position="171"/>
    </location>
</feature>
<sequence>MATKPEEDVFDVNQWPSLAPITTSIGINKQRFLSPIARSMLQKHQQEEVAQEQAVAQDDVDMVENEIMAASFIEVDAASPGQDTVMEEMDQDEAAAFEPSSPRPVSNEEVEPSQSTSQERGKSNGTMFNKVKAGFGSAKANSPPKTPKAQSSNLTPFRRMIQNATKKSTTTNKDEEDDDVEGITRFAPITLQEKRRRQAKRAEQLKFWKVREEREAREARRAGRRDLLEGRSGNAKRGGSAEPTTSTSATLRKAVKFNLKRNRVIQFEETNDGGSP</sequence>
<dbReference type="EMBL" id="JAEPRA010000009">
    <property type="protein sequence ID" value="KAG2180340.1"/>
    <property type="molecule type" value="Genomic_DNA"/>
</dbReference>
<evidence type="ECO:0000313" key="2">
    <source>
        <dbReference type="EMBL" id="KAG2180340.1"/>
    </source>
</evidence>
<keyword evidence="3" id="KW-1185">Reference proteome</keyword>
<feature type="region of interest" description="Disordered" evidence="1">
    <location>
        <begin position="78"/>
        <end position="181"/>
    </location>
</feature>
<feature type="compositionally biased region" description="Acidic residues" evidence="1">
    <location>
        <begin position="85"/>
        <end position="95"/>
    </location>
</feature>
<comment type="caution">
    <text evidence="2">The sequence shown here is derived from an EMBL/GenBank/DDBJ whole genome shotgun (WGS) entry which is preliminary data.</text>
</comment>
<feature type="compositionally biased region" description="Polar residues" evidence="1">
    <location>
        <begin position="112"/>
        <end position="127"/>
    </location>
</feature>
<feature type="compositionally biased region" description="Basic and acidic residues" evidence="1">
    <location>
        <begin position="213"/>
        <end position="229"/>
    </location>
</feature>
<dbReference type="OrthoDB" id="2282915at2759"/>